<evidence type="ECO:0000313" key="4">
    <source>
        <dbReference type="Proteomes" id="UP001298681"/>
    </source>
</evidence>
<organism evidence="3 4">
    <name type="scientific">Anaeromassilibacillus senegalensis</name>
    <dbReference type="NCBI Taxonomy" id="1673717"/>
    <lineage>
        <taxon>Bacteria</taxon>
        <taxon>Bacillati</taxon>
        <taxon>Bacillota</taxon>
        <taxon>Clostridia</taxon>
        <taxon>Eubacteriales</taxon>
        <taxon>Acutalibacteraceae</taxon>
        <taxon>Anaeromassilibacillus</taxon>
    </lineage>
</organism>
<dbReference type="InterPro" id="IPR003848">
    <property type="entry name" value="DUF218"/>
</dbReference>
<feature type="domain" description="DUF218" evidence="2">
    <location>
        <begin position="109"/>
        <end position="238"/>
    </location>
</feature>
<dbReference type="PANTHER" id="PTHR30336:SF4">
    <property type="entry name" value="ENVELOPE BIOGENESIS FACTOR ELYC"/>
    <property type="match status" value="1"/>
</dbReference>
<comment type="caution">
    <text evidence="3">The sequence shown here is derived from an EMBL/GenBank/DDBJ whole genome shotgun (WGS) entry which is preliminary data.</text>
</comment>
<sequence length="257" mass="28209">MKRTHKEKITSVLALCAGAGLFIWFCIPLFWGVFHVGNGGGILFSLFLIAGGIWYVPLRSRMEQAKHAKPLRVLRRSCWGILAVCFAWAAFLTGCMLWPTPSPSGSGTVVILGCKVGSAALQARIDAAAEYLHSHPDAVAIASGGQGDGEWISEAEAIRSGLEQHGISSGRIYLEDQSTNTNENLANSRRVIEAEGLDPTCILVTERYHMFRALQLAQQQGITAYAFPAKTPWYLLSASYGRELLALTKFFLFPWME</sequence>
<dbReference type="EMBL" id="JAKNHQ010000016">
    <property type="protein sequence ID" value="MCG4611485.1"/>
    <property type="molecule type" value="Genomic_DNA"/>
</dbReference>
<reference evidence="3 4" key="1">
    <citation type="submission" date="2022-01" db="EMBL/GenBank/DDBJ databases">
        <title>Collection of gut derived symbiotic bacterial strains cultured from healthy donors.</title>
        <authorList>
            <person name="Lin H."/>
            <person name="Kohout C."/>
            <person name="Waligurski E."/>
            <person name="Pamer E.G."/>
        </authorList>
    </citation>
    <scope>NUCLEOTIDE SEQUENCE [LARGE SCALE GENOMIC DNA]</scope>
    <source>
        <strain evidence="3 4">DFI.7.58</strain>
    </source>
</reference>
<proteinExistence type="predicted"/>
<evidence type="ECO:0000259" key="2">
    <source>
        <dbReference type="Pfam" id="PF02698"/>
    </source>
</evidence>
<feature type="transmembrane region" description="Helical" evidence="1">
    <location>
        <begin position="40"/>
        <end position="58"/>
    </location>
</feature>
<dbReference type="Pfam" id="PF02698">
    <property type="entry name" value="DUF218"/>
    <property type="match status" value="1"/>
</dbReference>
<feature type="transmembrane region" description="Helical" evidence="1">
    <location>
        <begin position="79"/>
        <end position="99"/>
    </location>
</feature>
<evidence type="ECO:0000313" key="3">
    <source>
        <dbReference type="EMBL" id="MCG4611485.1"/>
    </source>
</evidence>
<keyword evidence="1" id="KW-0472">Membrane</keyword>
<dbReference type="InterPro" id="IPR014729">
    <property type="entry name" value="Rossmann-like_a/b/a_fold"/>
</dbReference>
<dbReference type="CDD" id="cd06259">
    <property type="entry name" value="YdcF-like"/>
    <property type="match status" value="1"/>
</dbReference>
<protein>
    <submittedName>
        <fullName evidence="3">YdcF family protein</fullName>
    </submittedName>
</protein>
<name>A0ABS9MKZ2_9FIRM</name>
<keyword evidence="4" id="KW-1185">Reference proteome</keyword>
<keyword evidence="1" id="KW-0812">Transmembrane</keyword>
<feature type="transmembrane region" description="Helical" evidence="1">
    <location>
        <begin position="12"/>
        <end position="34"/>
    </location>
</feature>
<accession>A0ABS9MKZ2</accession>
<dbReference type="Gene3D" id="3.40.50.620">
    <property type="entry name" value="HUPs"/>
    <property type="match status" value="1"/>
</dbReference>
<dbReference type="PANTHER" id="PTHR30336">
    <property type="entry name" value="INNER MEMBRANE PROTEIN, PROBABLE PERMEASE"/>
    <property type="match status" value="1"/>
</dbReference>
<evidence type="ECO:0000256" key="1">
    <source>
        <dbReference type="SAM" id="Phobius"/>
    </source>
</evidence>
<dbReference type="InterPro" id="IPR051599">
    <property type="entry name" value="Cell_Envelope_Assoc"/>
</dbReference>
<gene>
    <name evidence="3" type="ORF">L0P57_11160</name>
</gene>
<keyword evidence="1" id="KW-1133">Transmembrane helix</keyword>
<dbReference type="Proteomes" id="UP001298681">
    <property type="component" value="Unassembled WGS sequence"/>
</dbReference>
<dbReference type="RefSeq" id="WP_087234405.1">
    <property type="nucleotide sequence ID" value="NZ_JAKNHQ010000016.1"/>
</dbReference>